<dbReference type="EMBL" id="UXUI01008250">
    <property type="protein sequence ID" value="VDD90985.1"/>
    <property type="molecule type" value="Genomic_DNA"/>
</dbReference>
<dbReference type="GO" id="GO:0003723">
    <property type="term" value="F:RNA binding"/>
    <property type="evidence" value="ECO:0007669"/>
    <property type="project" value="UniProtKB-UniRule"/>
</dbReference>
<evidence type="ECO:0000259" key="2">
    <source>
        <dbReference type="PROSITE" id="PS50137"/>
    </source>
</evidence>
<dbReference type="Gene3D" id="3.30.160.20">
    <property type="match status" value="1"/>
</dbReference>
<proteinExistence type="predicted"/>
<dbReference type="WBParaSite" id="EVEC_0000612501-mRNA-1">
    <property type="protein sequence ID" value="EVEC_0000612501-mRNA-1"/>
    <property type="gene ID" value="EVEC_0000612501"/>
</dbReference>
<dbReference type="Pfam" id="PF14709">
    <property type="entry name" value="DND1_DSRM"/>
    <property type="match status" value="1"/>
</dbReference>
<evidence type="ECO:0000313" key="6">
    <source>
        <dbReference type="WBParaSite" id="EVEC_0000612501-mRNA-1"/>
    </source>
</evidence>
<organism evidence="6">
    <name type="scientific">Enterobius vermicularis</name>
    <name type="common">Human pinworm</name>
    <dbReference type="NCBI Taxonomy" id="51028"/>
    <lineage>
        <taxon>Eukaryota</taxon>
        <taxon>Metazoa</taxon>
        <taxon>Ecdysozoa</taxon>
        <taxon>Nematoda</taxon>
        <taxon>Chromadorea</taxon>
        <taxon>Rhabditida</taxon>
        <taxon>Spirurina</taxon>
        <taxon>Oxyuridomorpha</taxon>
        <taxon>Oxyuroidea</taxon>
        <taxon>Oxyuridae</taxon>
        <taxon>Enterobius</taxon>
    </lineage>
</organism>
<evidence type="ECO:0000259" key="3">
    <source>
        <dbReference type="PROSITE" id="PS50174"/>
    </source>
</evidence>
<gene>
    <name evidence="4" type="ORF">EVEC_LOCUS5736</name>
</gene>
<feature type="domain" description="DRBM" evidence="2">
    <location>
        <begin position="193"/>
        <end position="262"/>
    </location>
</feature>
<dbReference type="InterPro" id="IPR000467">
    <property type="entry name" value="G_patch_dom"/>
</dbReference>
<evidence type="ECO:0000256" key="1">
    <source>
        <dbReference type="PROSITE-ProRule" id="PRU00266"/>
    </source>
</evidence>
<dbReference type="GO" id="GO:0051726">
    <property type="term" value="P:regulation of cell cycle"/>
    <property type="evidence" value="ECO:0007669"/>
    <property type="project" value="InterPro"/>
</dbReference>
<dbReference type="PROSITE" id="PS50174">
    <property type="entry name" value="G_PATCH"/>
    <property type="match status" value="1"/>
</dbReference>
<dbReference type="STRING" id="51028.A0A0N4V766"/>
<dbReference type="OrthoDB" id="786951at2759"/>
<protein>
    <submittedName>
        <fullName evidence="6">Protein SON</fullName>
    </submittedName>
</protein>
<dbReference type="InterPro" id="IPR014720">
    <property type="entry name" value="dsRBD_dom"/>
</dbReference>
<reference evidence="6" key="1">
    <citation type="submission" date="2017-02" db="UniProtKB">
        <authorList>
            <consortium name="WormBaseParasite"/>
        </authorList>
    </citation>
    <scope>IDENTIFICATION</scope>
</reference>
<dbReference type="CDD" id="cd19870">
    <property type="entry name" value="DSRM_SON-like"/>
    <property type="match status" value="1"/>
</dbReference>
<dbReference type="GO" id="GO:0048024">
    <property type="term" value="P:regulation of mRNA splicing, via spliceosome"/>
    <property type="evidence" value="ECO:0007669"/>
    <property type="project" value="TreeGrafter"/>
</dbReference>
<keyword evidence="5" id="KW-1185">Reference proteome</keyword>
<name>A0A0N4V766_ENTVE</name>
<dbReference type="PANTHER" id="PTHR46528:SF1">
    <property type="entry name" value="PROTEIN SON"/>
    <property type="match status" value="1"/>
</dbReference>
<dbReference type="SMART" id="SM00358">
    <property type="entry name" value="DSRM"/>
    <property type="match status" value="1"/>
</dbReference>
<feature type="domain" description="G-patch" evidence="3">
    <location>
        <begin position="151"/>
        <end position="191"/>
    </location>
</feature>
<dbReference type="Proteomes" id="UP000274131">
    <property type="component" value="Unassembled WGS sequence"/>
</dbReference>
<accession>A0A0N4V766</accession>
<dbReference type="PANTHER" id="PTHR46528">
    <property type="entry name" value="PROTEIN SON"/>
    <property type="match status" value="1"/>
</dbReference>
<dbReference type="SMART" id="SM00443">
    <property type="entry name" value="G_patch"/>
    <property type="match status" value="1"/>
</dbReference>
<dbReference type="Pfam" id="PF01585">
    <property type="entry name" value="G-patch"/>
    <property type="match status" value="1"/>
</dbReference>
<dbReference type="SUPFAM" id="SSF54768">
    <property type="entry name" value="dsRNA-binding domain-like"/>
    <property type="match status" value="1"/>
</dbReference>
<dbReference type="AlphaFoldDB" id="A0A0N4V766"/>
<evidence type="ECO:0000313" key="5">
    <source>
        <dbReference type="Proteomes" id="UP000274131"/>
    </source>
</evidence>
<reference evidence="4 5" key="2">
    <citation type="submission" date="2018-10" db="EMBL/GenBank/DDBJ databases">
        <authorList>
            <consortium name="Pathogen Informatics"/>
        </authorList>
    </citation>
    <scope>NUCLEOTIDE SEQUENCE [LARGE SCALE GENOMIC DNA]</scope>
</reference>
<dbReference type="PROSITE" id="PS50137">
    <property type="entry name" value="DS_RBD"/>
    <property type="match status" value="1"/>
</dbReference>
<dbReference type="InterPro" id="IPR032922">
    <property type="entry name" value="SON"/>
</dbReference>
<keyword evidence="1" id="KW-0694">RNA-binding</keyword>
<evidence type="ECO:0000313" key="4">
    <source>
        <dbReference type="EMBL" id="VDD90985.1"/>
    </source>
</evidence>
<sequence>MKCIVGDIVFFVNIFRIRFQKTGGSTSGFLLPPPPKPPVFAPSSLLTLPPPPPPPSLILSNSPDRNVGDVITRRMEANRRLCENPNDFDAMKMLKEAEEQVNAWAASKMRLGQFYGSTEVRILTVNQLGPEDARFSAWAKKDFFKTASRVSSGVGLKLMQKMGWTPGEGLGKCRDGPLEPLSLEVKSDRRGKHPVSILMELCSKKKWPLPQFTCDESGPSNNRRFLWKVVVNGVEYQPALPANNKKTGKAEACQIVLQSLGLMPKDSCMSVV</sequence>